<dbReference type="Proteomes" id="UP000007136">
    <property type="component" value="Chromosome"/>
</dbReference>
<name>B1ZFS7_METPB</name>
<dbReference type="AlphaFoldDB" id="B1ZFS7"/>
<keyword evidence="4 10" id="KW-0812">Transmembrane</keyword>
<comment type="subcellular location">
    <subcellularLocation>
        <location evidence="10">Cell outer membrane</location>
        <topology evidence="10">Multi-pass membrane protein</topology>
    </subcellularLocation>
</comment>
<dbReference type="STRING" id="441620.Mpop_4437"/>
<organism evidence="11 12">
    <name type="scientific">Methylorubrum populi (strain ATCC BAA-705 / NCIMB 13946 / BJ001)</name>
    <name type="common">Methylobacterium populi</name>
    <dbReference type="NCBI Taxonomy" id="441620"/>
    <lineage>
        <taxon>Bacteria</taxon>
        <taxon>Pseudomonadati</taxon>
        <taxon>Pseudomonadota</taxon>
        <taxon>Alphaproteobacteria</taxon>
        <taxon>Hyphomicrobiales</taxon>
        <taxon>Methylobacteriaceae</taxon>
        <taxon>Methylorubrum</taxon>
    </lineage>
</organism>
<protein>
    <recommendedName>
        <fullName evidence="10">Porin</fullName>
    </recommendedName>
</protein>
<dbReference type="Pfam" id="PF02530">
    <property type="entry name" value="Porin_2"/>
    <property type="match status" value="1"/>
</dbReference>
<reference evidence="11" key="1">
    <citation type="submission" date="2008-04" db="EMBL/GenBank/DDBJ databases">
        <title>Complete sequence of chromosome of Methylobacterium populi BJ001.</title>
        <authorList>
            <consortium name="US DOE Joint Genome Institute"/>
            <person name="Copeland A."/>
            <person name="Lucas S."/>
            <person name="Lapidus A."/>
            <person name="Glavina del Rio T."/>
            <person name="Dalin E."/>
            <person name="Tice H."/>
            <person name="Bruce D."/>
            <person name="Goodwin L."/>
            <person name="Pitluck S."/>
            <person name="Chertkov O."/>
            <person name="Brettin T."/>
            <person name="Detter J.C."/>
            <person name="Han C."/>
            <person name="Kuske C.R."/>
            <person name="Schmutz J."/>
            <person name="Larimer F."/>
            <person name="Land M."/>
            <person name="Hauser L."/>
            <person name="Kyrpides N."/>
            <person name="Mikhailova N."/>
            <person name="Marx C."/>
            <person name="Richardson P."/>
        </authorList>
    </citation>
    <scope>NUCLEOTIDE SEQUENCE [LARGE SCALE GENOMIC DNA]</scope>
    <source>
        <strain evidence="11">BJ001</strain>
    </source>
</reference>
<keyword evidence="6 10" id="KW-0406">Ion transport</keyword>
<dbReference type="GO" id="GO:0046930">
    <property type="term" value="C:pore complex"/>
    <property type="evidence" value="ECO:0007669"/>
    <property type="project" value="UniProtKB-KW"/>
</dbReference>
<dbReference type="eggNOG" id="COG3203">
    <property type="taxonomic scope" value="Bacteria"/>
</dbReference>
<evidence type="ECO:0000256" key="5">
    <source>
        <dbReference type="ARBA" id="ARBA00022729"/>
    </source>
</evidence>
<evidence type="ECO:0000313" key="12">
    <source>
        <dbReference type="Proteomes" id="UP000007136"/>
    </source>
</evidence>
<keyword evidence="9 10" id="KW-0998">Cell outer membrane</keyword>
<dbReference type="GO" id="GO:0006811">
    <property type="term" value="P:monoatomic ion transport"/>
    <property type="evidence" value="ECO:0007669"/>
    <property type="project" value="UniProtKB-KW"/>
</dbReference>
<dbReference type="GO" id="GO:0009279">
    <property type="term" value="C:cell outer membrane"/>
    <property type="evidence" value="ECO:0007669"/>
    <property type="project" value="UniProtKB-SubCell"/>
</dbReference>
<evidence type="ECO:0000256" key="10">
    <source>
        <dbReference type="RuleBase" id="RU364005"/>
    </source>
</evidence>
<keyword evidence="2 10" id="KW-0813">Transport</keyword>
<keyword evidence="7 10" id="KW-0626">Porin</keyword>
<evidence type="ECO:0000256" key="4">
    <source>
        <dbReference type="ARBA" id="ARBA00022692"/>
    </source>
</evidence>
<sequence>MVEIRWMGRVATAGLAGAAIAVTAATAVDTARAADLPVRKAVPIEYVRVCSASGAGFFYIPGTDTCLRVSGRARFEAGYIPVQNRTNSAGDLSQYRGLLRMNVDARTQTGYGTLRAFLRVEAASRVGVTMASGTQQRIGNAFPATGQDALGRVQNYVVTDKAFVQFAGLTAGRAASFFDFYAHDYELSGATAGSDMPSTNLLAYTSKMGEGWSATLAMEDPNLRKNPFYAASAAPTGTVPGQSGLNNIFVTAPSPVILGTNADGTANTAAFVDTVQRSRMPDFVGALRYDAGWGSAQLSAAVKDVNIGGFIANSGISTLTAAPGSATGPVGAGTAAALLAARGIASGSQTDYGWAVQGGLKLNLPWLAPGDGIYLQGAYGEGALVYTGYSFFTGYYSSQLTPVQGGPFVQALADAVINPLTGRIDLSKSFTAAASLLHYWTPEWRSAVFGSYGEVGFRRGTREAFSLVNSLVGSTAPPIGAAFASNPILRDTYQIIAGSSLIWSPVKDLDIGIEGIYLGTGLLGGRDADVTRPVTLNGLPVYTENRYDTTQIRIRVQRDF</sequence>
<accession>B1ZFS7</accession>
<evidence type="ECO:0000256" key="1">
    <source>
        <dbReference type="ARBA" id="ARBA00009521"/>
    </source>
</evidence>
<evidence type="ECO:0000313" key="11">
    <source>
        <dbReference type="EMBL" id="ACB82536.1"/>
    </source>
</evidence>
<evidence type="ECO:0000256" key="2">
    <source>
        <dbReference type="ARBA" id="ARBA00022448"/>
    </source>
</evidence>
<keyword evidence="8 10" id="KW-0472">Membrane</keyword>
<comment type="similarity">
    <text evidence="1 10">Belongs to the alphaproteobacteria porin family.</text>
</comment>
<dbReference type="KEGG" id="mpo:Mpop_4437"/>
<evidence type="ECO:0000256" key="3">
    <source>
        <dbReference type="ARBA" id="ARBA00022452"/>
    </source>
</evidence>
<comment type="function">
    <text evidence="10">Forms passive diffusion pores that allow small molecular weight hydrophilic materials across the outer membrane.</text>
</comment>
<dbReference type="EMBL" id="CP001029">
    <property type="protein sequence ID" value="ACB82536.1"/>
    <property type="molecule type" value="Genomic_DNA"/>
</dbReference>
<gene>
    <name evidence="11" type="ordered locus">Mpop_4437</name>
</gene>
<keyword evidence="5" id="KW-0732">Signal</keyword>
<dbReference type="HOGENOM" id="CLU_044836_2_0_5"/>
<dbReference type="InterPro" id="IPR003684">
    <property type="entry name" value="Porin_alphabac"/>
</dbReference>
<evidence type="ECO:0000256" key="7">
    <source>
        <dbReference type="ARBA" id="ARBA00023114"/>
    </source>
</evidence>
<proteinExistence type="inferred from homology"/>
<comment type="domain">
    <text evidence="10">Consists of 16-stranded beta-barrel sheets, with large surface-exposed loops, that form a transmembrane pore at the center of each barrel. The pore is partially ocluded by a peptide loop that folds into the pore lumen.</text>
</comment>
<evidence type="ECO:0000256" key="8">
    <source>
        <dbReference type="ARBA" id="ARBA00023136"/>
    </source>
</evidence>
<evidence type="ECO:0000256" key="9">
    <source>
        <dbReference type="ARBA" id="ARBA00023237"/>
    </source>
</evidence>
<keyword evidence="3 10" id="KW-1134">Transmembrane beta strand</keyword>
<dbReference type="GO" id="GO:0015288">
    <property type="term" value="F:porin activity"/>
    <property type="evidence" value="ECO:0007669"/>
    <property type="project" value="UniProtKB-KW"/>
</dbReference>
<evidence type="ECO:0000256" key="6">
    <source>
        <dbReference type="ARBA" id="ARBA00023065"/>
    </source>
</evidence>